<accession>B4S895</accession>
<reference evidence="1" key="1">
    <citation type="submission" date="2008-06" db="EMBL/GenBank/DDBJ databases">
        <title>Complete sequence of chromosome of Prosthecochloris aestuarii DSM 271.</title>
        <authorList>
            <consortium name="US DOE Joint Genome Institute"/>
            <person name="Lucas S."/>
            <person name="Copeland A."/>
            <person name="Lapidus A."/>
            <person name="Glavina del Rio T."/>
            <person name="Dalin E."/>
            <person name="Tice H."/>
            <person name="Bruce D."/>
            <person name="Goodwin L."/>
            <person name="Pitluck S."/>
            <person name="Schmutz J."/>
            <person name="Larimer F."/>
            <person name="Land M."/>
            <person name="Hauser L."/>
            <person name="Kyrpides N."/>
            <person name="Anderson I."/>
            <person name="Liu Z."/>
            <person name="Li T."/>
            <person name="Zhao F."/>
            <person name="Overmann J."/>
            <person name="Bryant D.A."/>
            <person name="Richardson P."/>
        </authorList>
    </citation>
    <scope>NUCLEOTIDE SEQUENCE [LARGE SCALE GENOMIC DNA]</scope>
    <source>
        <strain evidence="1">DSM 271</strain>
    </source>
</reference>
<dbReference type="AlphaFoldDB" id="B4S895"/>
<dbReference type="STRING" id="290512.Paes_1256"/>
<dbReference type="KEGG" id="paa:Paes_1256"/>
<evidence type="ECO:0000313" key="1">
    <source>
        <dbReference type="EMBL" id="ACF46282.1"/>
    </source>
</evidence>
<dbReference type="EMBL" id="CP001108">
    <property type="protein sequence ID" value="ACF46282.1"/>
    <property type="molecule type" value="Genomic_DNA"/>
</dbReference>
<evidence type="ECO:0000313" key="2">
    <source>
        <dbReference type="Proteomes" id="UP000002725"/>
    </source>
</evidence>
<proteinExistence type="predicted"/>
<dbReference type="HOGENOM" id="CLU_1297958_0_0_10"/>
<dbReference type="Proteomes" id="UP000002725">
    <property type="component" value="Chromosome"/>
</dbReference>
<keyword evidence="2" id="KW-1185">Reference proteome</keyword>
<sequence length="195" mass="20369">MLISLIAIAPPSAIPLMAKKKPGTVSATTNISIALPDFIILHYYSGLTLNFEQFSSAVDQGSADFEVQWSGTAKSNNALAEENTVSQLPARITIQMPNVWAIRGLSPSGSAMISIEITNSNIVSGTSVITMASGSGNIEIDDNAGHSGTTINTNLNGIGTNTATIGNVQITLDFSRTTRAGLHTGGQYKITAETI</sequence>
<gene>
    <name evidence="1" type="ordered locus">Paes_1256</name>
</gene>
<name>B4S895_PROA2</name>
<organism evidence="1 2">
    <name type="scientific">Prosthecochloris aestuarii (strain DSM 271 / SK 413)</name>
    <dbReference type="NCBI Taxonomy" id="290512"/>
    <lineage>
        <taxon>Bacteria</taxon>
        <taxon>Pseudomonadati</taxon>
        <taxon>Chlorobiota</taxon>
        <taxon>Chlorobiia</taxon>
        <taxon>Chlorobiales</taxon>
        <taxon>Chlorobiaceae</taxon>
        <taxon>Prosthecochloris</taxon>
    </lineage>
</organism>
<protein>
    <submittedName>
        <fullName evidence="1">Uncharacterized protein</fullName>
    </submittedName>
</protein>